<dbReference type="Proteomes" id="UP001454036">
    <property type="component" value="Unassembled WGS sequence"/>
</dbReference>
<reference evidence="1 2" key="1">
    <citation type="submission" date="2024-01" db="EMBL/GenBank/DDBJ databases">
        <title>The complete chloroplast genome sequence of Lithospermum erythrorhizon: insights into the phylogenetic relationship among Boraginaceae species and the maternal lineages of purple gromwells.</title>
        <authorList>
            <person name="Okada T."/>
            <person name="Watanabe K."/>
        </authorList>
    </citation>
    <scope>NUCLEOTIDE SEQUENCE [LARGE SCALE GENOMIC DNA]</scope>
</reference>
<gene>
    <name evidence="1" type="ORF">LIER_39641</name>
</gene>
<keyword evidence="2" id="KW-1185">Reference proteome</keyword>
<sequence>MLTPIEPKGTEISALIAHRTQTNEGPVALIANKDKSNFDSKGGRRSVRPCCHRRTFLFRRPNRIRQLGRRLAVLRFGMAFANEHLKASEFSVFAKVISQIILE</sequence>
<organism evidence="1 2">
    <name type="scientific">Lithospermum erythrorhizon</name>
    <name type="common">Purple gromwell</name>
    <name type="synonym">Lithospermum officinale var. erythrorhizon</name>
    <dbReference type="NCBI Taxonomy" id="34254"/>
    <lineage>
        <taxon>Eukaryota</taxon>
        <taxon>Viridiplantae</taxon>
        <taxon>Streptophyta</taxon>
        <taxon>Embryophyta</taxon>
        <taxon>Tracheophyta</taxon>
        <taxon>Spermatophyta</taxon>
        <taxon>Magnoliopsida</taxon>
        <taxon>eudicotyledons</taxon>
        <taxon>Gunneridae</taxon>
        <taxon>Pentapetalae</taxon>
        <taxon>asterids</taxon>
        <taxon>lamiids</taxon>
        <taxon>Boraginales</taxon>
        <taxon>Boraginaceae</taxon>
        <taxon>Boraginoideae</taxon>
        <taxon>Lithospermeae</taxon>
        <taxon>Lithospermum</taxon>
    </lineage>
</organism>
<evidence type="ECO:0000313" key="2">
    <source>
        <dbReference type="Proteomes" id="UP001454036"/>
    </source>
</evidence>
<proteinExistence type="predicted"/>
<name>A0AAV3QLR3_LITER</name>
<evidence type="ECO:0000313" key="1">
    <source>
        <dbReference type="EMBL" id="GAA0163685.1"/>
    </source>
</evidence>
<dbReference type="AlphaFoldDB" id="A0AAV3QLR3"/>
<accession>A0AAV3QLR3</accession>
<dbReference type="EMBL" id="BAABME010021582">
    <property type="protein sequence ID" value="GAA0163685.1"/>
    <property type="molecule type" value="Genomic_DNA"/>
</dbReference>
<comment type="caution">
    <text evidence="1">The sequence shown here is derived from an EMBL/GenBank/DDBJ whole genome shotgun (WGS) entry which is preliminary data.</text>
</comment>
<protein>
    <submittedName>
        <fullName evidence="1">Uncharacterized protein</fullName>
    </submittedName>
</protein>